<reference evidence="8" key="1">
    <citation type="journal article" date="2021" name="Front. Microbiol.">
        <title>Comprehensive Comparative Genomics and Phenotyping of Methylobacterium Species.</title>
        <authorList>
            <person name="Alessa O."/>
            <person name="Ogura Y."/>
            <person name="Fujitani Y."/>
            <person name="Takami H."/>
            <person name="Hayashi T."/>
            <person name="Sahin N."/>
            <person name="Tani A."/>
        </authorList>
    </citation>
    <scope>NUCLEOTIDE SEQUENCE</scope>
    <source>
        <strain evidence="8">KCTC 52305</strain>
    </source>
</reference>
<organism evidence="8 9">
    <name type="scientific">Methylobacterium crusticola</name>
    <dbReference type="NCBI Taxonomy" id="1697972"/>
    <lineage>
        <taxon>Bacteria</taxon>
        <taxon>Pseudomonadati</taxon>
        <taxon>Pseudomonadota</taxon>
        <taxon>Alphaproteobacteria</taxon>
        <taxon>Hyphomicrobiales</taxon>
        <taxon>Methylobacteriaceae</taxon>
        <taxon>Methylobacterium</taxon>
    </lineage>
</organism>
<dbReference type="InterPro" id="IPR023827">
    <property type="entry name" value="Peptidase_S8_Asp-AS"/>
</dbReference>
<dbReference type="PANTHER" id="PTHR43806:SF11">
    <property type="entry name" value="CEREVISIN-RELATED"/>
    <property type="match status" value="1"/>
</dbReference>
<dbReference type="RefSeq" id="WP_128561896.1">
    <property type="nucleotide sequence ID" value="NZ_BPQH01000001.1"/>
</dbReference>
<comment type="similarity">
    <text evidence="1 5 6">Belongs to the peptidase S8 family.</text>
</comment>
<evidence type="ECO:0000259" key="7">
    <source>
        <dbReference type="Pfam" id="PF00082"/>
    </source>
</evidence>
<dbReference type="PROSITE" id="PS51892">
    <property type="entry name" value="SUBTILASE"/>
    <property type="match status" value="1"/>
</dbReference>
<reference evidence="8" key="2">
    <citation type="submission" date="2021-08" db="EMBL/GenBank/DDBJ databases">
        <authorList>
            <person name="Tani A."/>
            <person name="Ola A."/>
            <person name="Ogura Y."/>
            <person name="Katsura K."/>
            <person name="Hayashi T."/>
        </authorList>
    </citation>
    <scope>NUCLEOTIDE SEQUENCE</scope>
    <source>
        <strain evidence="8">KCTC 52305</strain>
    </source>
</reference>
<protein>
    <recommendedName>
        <fullName evidence="7">Peptidase S8/S53 domain-containing protein</fullName>
    </recommendedName>
</protein>
<evidence type="ECO:0000256" key="6">
    <source>
        <dbReference type="RuleBase" id="RU003355"/>
    </source>
</evidence>
<dbReference type="InterPro" id="IPR036852">
    <property type="entry name" value="Peptidase_S8/S53_dom_sf"/>
</dbReference>
<keyword evidence="3 5" id="KW-0378">Hydrolase</keyword>
<dbReference type="Pfam" id="PF00082">
    <property type="entry name" value="Peptidase_S8"/>
    <property type="match status" value="1"/>
</dbReference>
<evidence type="ECO:0000256" key="1">
    <source>
        <dbReference type="ARBA" id="ARBA00011073"/>
    </source>
</evidence>
<evidence type="ECO:0000313" key="9">
    <source>
        <dbReference type="Proteomes" id="UP001055167"/>
    </source>
</evidence>
<feature type="active site" description="Charge relay system" evidence="5">
    <location>
        <position position="373"/>
    </location>
</feature>
<keyword evidence="9" id="KW-1185">Reference proteome</keyword>
<dbReference type="Proteomes" id="UP001055167">
    <property type="component" value="Unassembled WGS sequence"/>
</dbReference>
<evidence type="ECO:0000256" key="3">
    <source>
        <dbReference type="ARBA" id="ARBA00022801"/>
    </source>
</evidence>
<feature type="domain" description="Peptidase S8/S53" evidence="7">
    <location>
        <begin position="134"/>
        <end position="423"/>
    </location>
</feature>
<dbReference type="InterPro" id="IPR023828">
    <property type="entry name" value="Peptidase_S8_Ser-AS"/>
</dbReference>
<dbReference type="CDD" id="cd00306">
    <property type="entry name" value="Peptidases_S8_S53"/>
    <property type="match status" value="1"/>
</dbReference>
<dbReference type="InterPro" id="IPR015500">
    <property type="entry name" value="Peptidase_S8_subtilisin-rel"/>
</dbReference>
<dbReference type="PROSITE" id="PS00136">
    <property type="entry name" value="SUBTILASE_ASP"/>
    <property type="match status" value="1"/>
</dbReference>
<dbReference type="Gene3D" id="3.40.50.200">
    <property type="entry name" value="Peptidase S8/S53 domain"/>
    <property type="match status" value="1"/>
</dbReference>
<gene>
    <name evidence="8" type="ORF">OPKNFCMD_0273</name>
</gene>
<comment type="caution">
    <text evidence="8">The sequence shown here is derived from an EMBL/GenBank/DDBJ whole genome shotgun (WGS) entry which is preliminary data.</text>
</comment>
<dbReference type="InterPro" id="IPR050131">
    <property type="entry name" value="Peptidase_S8_subtilisin-like"/>
</dbReference>
<name>A0ABQ4QQK3_9HYPH</name>
<feature type="active site" description="Charge relay system" evidence="5">
    <location>
        <position position="143"/>
    </location>
</feature>
<dbReference type="InterPro" id="IPR000209">
    <property type="entry name" value="Peptidase_S8/S53_dom"/>
</dbReference>
<dbReference type="SUPFAM" id="SSF52743">
    <property type="entry name" value="Subtilisin-like"/>
    <property type="match status" value="1"/>
</dbReference>
<evidence type="ECO:0000256" key="2">
    <source>
        <dbReference type="ARBA" id="ARBA00022670"/>
    </source>
</evidence>
<proteinExistence type="inferred from homology"/>
<evidence type="ECO:0000256" key="4">
    <source>
        <dbReference type="ARBA" id="ARBA00022825"/>
    </source>
</evidence>
<feature type="active site" description="Charge relay system" evidence="5">
    <location>
        <position position="180"/>
    </location>
</feature>
<sequence length="436" mass="45119">MVERRVILVLPAQDALIEPSMMRMTGGGRITNRVIGAPPRSDIDTSFTPIPLADAELIPGAGSLSPRAAQRFAVRATIDDDATMPSSTIGGVPVFSDPVIAHFPAHGCAAPIGTRADIETQLGVPSLAARRLDGSGVAVAVMDTGISRPHLAAQGVTAAIDPTLTWSPAGGAPGCYAPDHGTMCAYDALIAAPRATLLDYPILLSTSQGGSPAAGVLSDALQAYAHLVAVMQAPKRPFTSLVVTNSWGLYHASWDFPAGHSGRYVDNPNHPFNIIVGTLSRYRVDILFAAGNCGSGCPDPRCQGVVNHTIMGANAHPDVITVAGVTAKGRRAGFSSQGPGIPGMVYAKPDLACFTHYLGSRALGPGEPDTGTSAACPTAAGCVAAIRTRMPQTSLAPRDLTAALVADARKHNPSGWHRDLGYGIVRPLRTAARLGL</sequence>
<keyword evidence="4 5" id="KW-0720">Serine protease</keyword>
<keyword evidence="2 5" id="KW-0645">Protease</keyword>
<dbReference type="PRINTS" id="PR00723">
    <property type="entry name" value="SUBTILISIN"/>
</dbReference>
<evidence type="ECO:0000313" key="8">
    <source>
        <dbReference type="EMBL" id="GJD47565.1"/>
    </source>
</evidence>
<evidence type="ECO:0000256" key="5">
    <source>
        <dbReference type="PROSITE-ProRule" id="PRU01240"/>
    </source>
</evidence>
<dbReference type="PANTHER" id="PTHR43806">
    <property type="entry name" value="PEPTIDASE S8"/>
    <property type="match status" value="1"/>
</dbReference>
<dbReference type="PROSITE" id="PS00138">
    <property type="entry name" value="SUBTILASE_SER"/>
    <property type="match status" value="1"/>
</dbReference>
<dbReference type="EMBL" id="BPQH01000001">
    <property type="protein sequence ID" value="GJD47565.1"/>
    <property type="molecule type" value="Genomic_DNA"/>
</dbReference>
<accession>A0ABQ4QQK3</accession>